<dbReference type="SMART" id="SM00829">
    <property type="entry name" value="PKS_ER"/>
    <property type="match status" value="1"/>
</dbReference>
<dbReference type="Gene3D" id="3.10.129.110">
    <property type="entry name" value="Polyketide synthase dehydratase"/>
    <property type="match status" value="1"/>
</dbReference>
<dbReference type="SUPFAM" id="SSF53335">
    <property type="entry name" value="S-adenosyl-L-methionine-dependent methyltransferases"/>
    <property type="match status" value="1"/>
</dbReference>
<dbReference type="InterPro" id="IPR020843">
    <property type="entry name" value="ER"/>
</dbReference>
<dbReference type="Pfam" id="PF08240">
    <property type="entry name" value="ADH_N"/>
    <property type="match status" value="1"/>
</dbReference>
<comment type="caution">
    <text evidence="10">The sequence shown here is derived from an EMBL/GenBank/DDBJ whole genome shotgun (WGS) entry which is preliminary data.</text>
</comment>
<dbReference type="Gene3D" id="3.40.50.150">
    <property type="entry name" value="Vaccinia Virus protein VP39"/>
    <property type="match status" value="1"/>
</dbReference>
<dbReference type="InterPro" id="IPR049552">
    <property type="entry name" value="PKS_DH_N"/>
</dbReference>
<dbReference type="SUPFAM" id="SSF47336">
    <property type="entry name" value="ACP-like"/>
    <property type="match status" value="1"/>
</dbReference>
<dbReference type="eggNOG" id="COG0604">
    <property type="taxonomic scope" value="Bacteria"/>
</dbReference>
<dbReference type="InterPro" id="IPR020806">
    <property type="entry name" value="PKS_PP-bd"/>
</dbReference>
<dbReference type="Gene3D" id="3.90.180.10">
    <property type="entry name" value="Medium-chain alcohol dehydrogenases, catalytic domain"/>
    <property type="match status" value="1"/>
</dbReference>
<dbReference type="PROSITE" id="PS50075">
    <property type="entry name" value="CARRIER"/>
    <property type="match status" value="1"/>
</dbReference>
<feature type="domain" description="Carrier" evidence="8">
    <location>
        <begin position="1568"/>
        <end position="1650"/>
    </location>
</feature>
<dbReference type="Pfam" id="PF08659">
    <property type="entry name" value="KR"/>
    <property type="match status" value="1"/>
</dbReference>
<dbReference type="SMART" id="SM00822">
    <property type="entry name" value="PKS_KR"/>
    <property type="match status" value="1"/>
</dbReference>
<dbReference type="STRING" id="582515.KR51_00036900"/>
<keyword evidence="3" id="KW-0808">Transferase</keyword>
<dbReference type="InterPro" id="IPR049551">
    <property type="entry name" value="PKS_DH_C"/>
</dbReference>
<feature type="active site" description="Proton acceptor; for dehydratase activity" evidence="6">
    <location>
        <position position="61"/>
    </location>
</feature>
<dbReference type="InterPro" id="IPR006162">
    <property type="entry name" value="Ppantetheine_attach_site"/>
</dbReference>
<keyword evidence="11" id="KW-1185">Reference proteome</keyword>
<keyword evidence="5" id="KW-0012">Acyltransferase</keyword>
<dbReference type="Proteomes" id="UP000016960">
    <property type="component" value="Unassembled WGS sequence"/>
</dbReference>
<evidence type="ECO:0000259" key="9">
    <source>
        <dbReference type="PROSITE" id="PS52019"/>
    </source>
</evidence>
<evidence type="ECO:0000256" key="6">
    <source>
        <dbReference type="PROSITE-ProRule" id="PRU01363"/>
    </source>
</evidence>
<dbReference type="InterPro" id="IPR042104">
    <property type="entry name" value="PKS_dehydratase_sf"/>
</dbReference>
<dbReference type="InterPro" id="IPR036736">
    <property type="entry name" value="ACP-like_sf"/>
</dbReference>
<dbReference type="InterPro" id="IPR020807">
    <property type="entry name" value="PKS_DH"/>
</dbReference>
<feature type="region of interest" description="C-terminal hotdog fold" evidence="6">
    <location>
        <begin position="163"/>
        <end position="317"/>
    </location>
</feature>
<dbReference type="SUPFAM" id="SSF50129">
    <property type="entry name" value="GroES-like"/>
    <property type="match status" value="1"/>
</dbReference>
<dbReference type="GO" id="GO:0016491">
    <property type="term" value="F:oxidoreductase activity"/>
    <property type="evidence" value="ECO:0007669"/>
    <property type="project" value="InterPro"/>
</dbReference>
<dbReference type="SMART" id="SM01294">
    <property type="entry name" value="PKS_PP_betabranch"/>
    <property type="match status" value="1"/>
</dbReference>
<evidence type="ECO:0000313" key="11">
    <source>
        <dbReference type="Proteomes" id="UP000016960"/>
    </source>
</evidence>
<dbReference type="Pfam" id="PF14765">
    <property type="entry name" value="PS-DH"/>
    <property type="match status" value="1"/>
</dbReference>
<dbReference type="Pfam" id="PF08242">
    <property type="entry name" value="Methyltransf_12"/>
    <property type="match status" value="1"/>
</dbReference>
<sequence length="1665" mass="183422">PNIALPAYPWQREHHWQETRESNDRRLLPCVHPLLGVRLDRSDPCWTNDIDLRRHAFLNDHRFKGLVIFPAAGYVELALAAGRELHGTGNLQLENMEIDQPLILKQGQRRQIQVQVLAHDGTISIDSRVAGEEDAWVAHMRGRIRKMPVPGRRRFDLDELKRQCPENIAEFLYPAFEKDGLDYGAAFTGIDGIWRGGDDVFATQRPLNSLVPGLNSHDLEAYLLHPVLSDLGIQALFGTFLSHQQRQFKVRLPIALERLRLYGVPKPDAEHFVYARRLTPVEDDFTLGDIYIIDADGNTLVEFRNFAGKPPSAKSERSDWLYAFEWDRQEIVHGIDGSWAGRVAPSTLSAIVRADLPSLAARFHLDPYYGEVHPILEAMTVAFVWEAFAALGGGWSEGQELTVEGVCTDLKIAKRHERLIKRLLQCLEGPDLLEKIGSDRWQVLSVYTGPEAGAIIETYLSKNKGKHPEFNLLEQCGRQLARVLRGDVDPVRVLFPKGSQALTEPVYNRSALFGPYNQIVELVVGAMLAGMPENRPLRILEIGAGTGALASLLLASLPVGRLQYTFTDTSPVFFGRAKEKFSDFGNVDYRVLDIERSPRQQGFDPDSFDLVIAGDVLHATRDLKQAIAHAKELLVSNGMLLLLEFMAPPFWVDVTFGMLKRWWAFEDTGLHADHYCLDRDSWKKLLGECGLQDVNILSDRSDGTGVQSVILSRKPEGIATAGERDGEGVWLLFEDRHGIGARVKEEFDKNGQTTLPVTLTEPDEPPRPESSSSPNITAGDLSAMRSLFQESAGRYGTIAGVVYLRPLDAPPLDEAGREPLDTSCAGECLNVVNILRAFDDLDSEGELRLVLVTRDVQQIEDDDNGTGVLSAPLWGLGRVAENEYPDRRIRLIDLPGAAETIDPARIYEEATQRTSRELEVALRGGERYVARLRQTSRDRLARAQSRPRPVKQDEMFYLDLHQPGDLSGFVLRSAARPRPGPGDVEIAVHHAGLNFRDLMKAMDIYPDDSGTHFYLGDECSGIVLSVGPGVDGLTPGDRVAAIARGFGSVVITPADCVVRIPEHLSLVDAATIPLVFCTAWHALHELADIQTGERILIHAAAGGVGLAAVQIAQNAGAEIFATAGSDQKRAYLGSRGVKHVMNSRTLNFHDDILKATHGEGIDIVLNSLSGEFIQESLNLLRSYGRFVEIGKMDIFQKKSLNLYPFRDNLTYSAMDLERVIRQHPQRIRRYLHEVMQAFEGKTLTPLPATAFDLSDAEKAFRYMAQAKHIGKIVFDLHGDSPGRAVCEAPSFNGFHKNASYLLTGGLGGFGLAVAQWMAAEGAGHLILAGRRVALTDPQRGKIAAIEATGCKVSVVSLDVTDEDKLRQVLNDLCTEKAPLKGVIHMAMVLNDKLIKQQNKRSLSEVFDPKVKGAWNLHRVTGAMALDFFVLFSSMAAIVGNPGQSNYAAANQFLETLAYHRRARGLPAVAIAWGPISDVGYVAEHDDIHQRFNRHGVKAFGAAEAIEILDGCLKDGLSSAGVLRIDWQTYSSHLPGSMKSNRFRHLVGASANAAPGADVSSRLLAALKAAECSQRQALVREWLTEQLAGILACKPEKIDATRSLTDIGVDSLMAVELSVLIEKSVGSSIPPMELAQTRTLERLAARLVEETTGNTDEARPPATSAA</sequence>
<dbReference type="InterPro" id="IPR057326">
    <property type="entry name" value="KR_dom"/>
</dbReference>
<dbReference type="GO" id="GO:0031177">
    <property type="term" value="F:phosphopantetheine binding"/>
    <property type="evidence" value="ECO:0007669"/>
    <property type="project" value="InterPro"/>
</dbReference>
<dbReference type="InParanoid" id="U5D582"/>
<dbReference type="PROSITE" id="PS52019">
    <property type="entry name" value="PKS_MFAS_DH"/>
    <property type="match status" value="1"/>
</dbReference>
<dbReference type="InterPro" id="IPR049900">
    <property type="entry name" value="PKS_mFAS_DH"/>
</dbReference>
<dbReference type="InterPro" id="IPR013217">
    <property type="entry name" value="Methyltransf_12"/>
</dbReference>
<dbReference type="GO" id="GO:0016746">
    <property type="term" value="F:acyltransferase activity"/>
    <property type="evidence" value="ECO:0007669"/>
    <property type="project" value="UniProtKB-KW"/>
</dbReference>
<dbReference type="InterPro" id="IPR029063">
    <property type="entry name" value="SAM-dependent_MTases_sf"/>
</dbReference>
<evidence type="ECO:0000256" key="7">
    <source>
        <dbReference type="SAM" id="MobiDB-lite"/>
    </source>
</evidence>
<dbReference type="InterPro" id="IPR009081">
    <property type="entry name" value="PP-bd_ACP"/>
</dbReference>
<feature type="active site" description="Proton donor; for dehydratase activity" evidence="6">
    <location>
        <position position="230"/>
    </location>
</feature>
<gene>
    <name evidence="10" type="ORF">KR51_00036900</name>
</gene>
<dbReference type="CDD" id="cd05195">
    <property type="entry name" value="enoyl_red"/>
    <property type="match status" value="1"/>
</dbReference>
<dbReference type="eggNOG" id="COG3321">
    <property type="taxonomic scope" value="Bacteria"/>
</dbReference>
<feature type="region of interest" description="Disordered" evidence="7">
    <location>
        <begin position="750"/>
        <end position="778"/>
    </location>
</feature>
<dbReference type="Pfam" id="PF21089">
    <property type="entry name" value="PKS_DH_N"/>
    <property type="match status" value="1"/>
</dbReference>
<evidence type="ECO:0000256" key="3">
    <source>
        <dbReference type="ARBA" id="ARBA00022679"/>
    </source>
</evidence>
<accession>U5D582</accession>
<dbReference type="Gene3D" id="1.10.1200.10">
    <property type="entry name" value="ACP-like"/>
    <property type="match status" value="1"/>
</dbReference>
<dbReference type="EMBL" id="ASSJ01000087">
    <property type="protein sequence ID" value="ERN39843.1"/>
    <property type="molecule type" value="Genomic_DNA"/>
</dbReference>
<dbReference type="Gene3D" id="3.40.50.720">
    <property type="entry name" value="NAD(P)-binding Rossmann-like Domain"/>
    <property type="match status" value="3"/>
</dbReference>
<reference evidence="10 11" key="1">
    <citation type="submission" date="2013-05" db="EMBL/GenBank/DDBJ databases">
        <title>Draft genome sequence of Rubidibacter lacunae KORDI 51-2.</title>
        <authorList>
            <person name="Choi D.H."/>
            <person name="Noh J.H."/>
            <person name="Kwon K.-K."/>
            <person name="Lee J.-H."/>
            <person name="Ryu J.-Y."/>
        </authorList>
    </citation>
    <scope>NUCLEOTIDE SEQUENCE [LARGE SCALE GENOMIC DNA]</scope>
    <source>
        <strain evidence="10 11">KORDI 51-2</strain>
    </source>
</reference>
<keyword evidence="1" id="KW-0596">Phosphopantetheine</keyword>
<dbReference type="InterPro" id="IPR011032">
    <property type="entry name" value="GroES-like_sf"/>
</dbReference>
<dbReference type="OrthoDB" id="499075at2"/>
<dbReference type="SMART" id="SM00823">
    <property type="entry name" value="PKS_PP"/>
    <property type="match status" value="1"/>
</dbReference>
<evidence type="ECO:0000259" key="8">
    <source>
        <dbReference type="PROSITE" id="PS50075"/>
    </source>
</evidence>
<dbReference type="PANTHER" id="PTHR45681:SF6">
    <property type="entry name" value="POLYKETIDE SYNTHASE 37"/>
    <property type="match status" value="1"/>
</dbReference>
<feature type="region of interest" description="N-terminal hotdog fold" evidence="6">
    <location>
        <begin position="32"/>
        <end position="151"/>
    </location>
</feature>
<evidence type="ECO:0000256" key="1">
    <source>
        <dbReference type="ARBA" id="ARBA00022450"/>
    </source>
</evidence>
<feature type="domain" description="PKS/mFAS DH" evidence="9">
    <location>
        <begin position="32"/>
        <end position="317"/>
    </location>
</feature>
<dbReference type="InterPro" id="IPR013149">
    <property type="entry name" value="ADH-like_C"/>
</dbReference>
<evidence type="ECO:0000256" key="5">
    <source>
        <dbReference type="ARBA" id="ARBA00023315"/>
    </source>
</evidence>
<dbReference type="Pfam" id="PF00550">
    <property type="entry name" value="PP-binding"/>
    <property type="match status" value="1"/>
</dbReference>
<proteinExistence type="predicted"/>
<dbReference type="InterPro" id="IPR036291">
    <property type="entry name" value="NAD(P)-bd_dom_sf"/>
</dbReference>
<dbReference type="SUPFAM" id="SSF51735">
    <property type="entry name" value="NAD(P)-binding Rossmann-fold domains"/>
    <property type="match status" value="3"/>
</dbReference>
<dbReference type="InterPro" id="IPR013968">
    <property type="entry name" value="PKS_KR"/>
</dbReference>
<keyword evidence="2" id="KW-0597">Phosphoprotein</keyword>
<keyword evidence="4" id="KW-0521">NADP</keyword>
<evidence type="ECO:0000256" key="2">
    <source>
        <dbReference type="ARBA" id="ARBA00022553"/>
    </source>
</evidence>
<dbReference type="SMART" id="SM00826">
    <property type="entry name" value="PKS_DH"/>
    <property type="match status" value="1"/>
</dbReference>
<dbReference type="PANTHER" id="PTHR45681">
    <property type="entry name" value="POLYKETIDE SYNTHASE 44-RELATED"/>
    <property type="match status" value="1"/>
</dbReference>
<dbReference type="CDD" id="cd02440">
    <property type="entry name" value="AdoMet_MTases"/>
    <property type="match status" value="1"/>
</dbReference>
<evidence type="ECO:0000256" key="4">
    <source>
        <dbReference type="ARBA" id="ARBA00022857"/>
    </source>
</evidence>
<dbReference type="CDD" id="cd08955">
    <property type="entry name" value="KR_2_FAS_SDR_x"/>
    <property type="match status" value="1"/>
</dbReference>
<dbReference type="InterPro" id="IPR050444">
    <property type="entry name" value="Polyketide_Synthase"/>
</dbReference>
<dbReference type="eggNOG" id="COG1028">
    <property type="taxonomic scope" value="Bacteria"/>
</dbReference>
<dbReference type="Pfam" id="PF00107">
    <property type="entry name" value="ADH_zinc_N"/>
    <property type="match status" value="1"/>
</dbReference>
<dbReference type="PROSITE" id="PS00012">
    <property type="entry name" value="PHOSPHOPANTETHEINE"/>
    <property type="match status" value="1"/>
</dbReference>
<organism evidence="10 11">
    <name type="scientific">Rubidibacter lacunae KORDI 51-2</name>
    <dbReference type="NCBI Taxonomy" id="582515"/>
    <lineage>
        <taxon>Bacteria</taxon>
        <taxon>Bacillati</taxon>
        <taxon>Cyanobacteriota</taxon>
        <taxon>Cyanophyceae</taxon>
        <taxon>Oscillatoriophycideae</taxon>
        <taxon>Chroococcales</taxon>
        <taxon>Aphanothecaceae</taxon>
        <taxon>Rubidibacter</taxon>
    </lineage>
</organism>
<evidence type="ECO:0000313" key="10">
    <source>
        <dbReference type="EMBL" id="ERN39843.1"/>
    </source>
</evidence>
<dbReference type="InterPro" id="IPR013154">
    <property type="entry name" value="ADH-like_N"/>
</dbReference>
<protein>
    <submittedName>
        <fullName evidence="10">NADPH:quinone reductase</fullName>
    </submittedName>
</protein>
<name>U5D582_9CHRO</name>
<dbReference type="FunFam" id="3.40.50.720:FF:000209">
    <property type="entry name" value="Polyketide synthase Pks12"/>
    <property type="match status" value="1"/>
</dbReference>
<feature type="non-terminal residue" evidence="10">
    <location>
        <position position="1"/>
    </location>
</feature>